<dbReference type="RefSeq" id="WP_188614085.1">
    <property type="nucleotide sequence ID" value="NZ_BMJT01000003.1"/>
</dbReference>
<organism evidence="2 3">
    <name type="scientific">Lysinibacillus alkalisoli</name>
    <dbReference type="NCBI Taxonomy" id="1911548"/>
    <lineage>
        <taxon>Bacteria</taxon>
        <taxon>Bacillati</taxon>
        <taxon>Bacillota</taxon>
        <taxon>Bacilli</taxon>
        <taxon>Bacillales</taxon>
        <taxon>Bacillaceae</taxon>
        <taxon>Lysinibacillus</taxon>
    </lineage>
</organism>
<reference evidence="2" key="1">
    <citation type="journal article" date="2014" name="Int. J. Syst. Evol. Microbiol.">
        <title>Complete genome sequence of Corynebacterium casei LMG S-19264T (=DSM 44701T), isolated from a smear-ripened cheese.</title>
        <authorList>
            <consortium name="US DOE Joint Genome Institute (JGI-PGF)"/>
            <person name="Walter F."/>
            <person name="Albersmeier A."/>
            <person name="Kalinowski J."/>
            <person name="Ruckert C."/>
        </authorList>
    </citation>
    <scope>NUCLEOTIDE SEQUENCE</scope>
    <source>
        <strain evidence="2">CGMCC 1.15760</strain>
    </source>
</reference>
<feature type="domain" description="NAD(P)-binding" evidence="1">
    <location>
        <begin position="7"/>
        <end position="196"/>
    </location>
</feature>
<accession>A0A917G1X6</accession>
<keyword evidence="3" id="KW-1185">Reference proteome</keyword>
<dbReference type="InterPro" id="IPR016040">
    <property type="entry name" value="NAD(P)-bd_dom"/>
</dbReference>
<dbReference type="PANTHER" id="PTHR43355">
    <property type="entry name" value="FLAVIN REDUCTASE (NADPH)"/>
    <property type="match status" value="1"/>
</dbReference>
<name>A0A917G1X6_9BACI</name>
<dbReference type="EMBL" id="BMJT01000003">
    <property type="protein sequence ID" value="GGG18807.1"/>
    <property type="molecule type" value="Genomic_DNA"/>
</dbReference>
<evidence type="ECO:0000259" key="1">
    <source>
        <dbReference type="Pfam" id="PF13460"/>
    </source>
</evidence>
<evidence type="ECO:0000313" key="2">
    <source>
        <dbReference type="EMBL" id="GGG18807.1"/>
    </source>
</evidence>
<dbReference type="InterPro" id="IPR051606">
    <property type="entry name" value="Polyketide_Oxido-like"/>
</dbReference>
<proteinExistence type="predicted"/>
<dbReference type="SUPFAM" id="SSF51735">
    <property type="entry name" value="NAD(P)-binding Rossmann-fold domains"/>
    <property type="match status" value="1"/>
</dbReference>
<dbReference type="PANTHER" id="PTHR43355:SF2">
    <property type="entry name" value="FLAVIN REDUCTASE (NADPH)"/>
    <property type="match status" value="1"/>
</dbReference>
<dbReference type="Proteomes" id="UP000616608">
    <property type="component" value="Unassembled WGS sequence"/>
</dbReference>
<gene>
    <name evidence="2" type="primary">ywnB</name>
    <name evidence="2" type="ORF">GCM10007425_11620</name>
</gene>
<evidence type="ECO:0000313" key="3">
    <source>
        <dbReference type="Proteomes" id="UP000616608"/>
    </source>
</evidence>
<dbReference type="CDD" id="cd05244">
    <property type="entry name" value="BVR-B_like_SDR_a"/>
    <property type="match status" value="1"/>
</dbReference>
<sequence>MKIAIIGATGKAGHNILQEALRRQLDVTAIVRNREKLTENVPVIEKEITQLTTNDIMPFDVVVNAFGAPAGNESLHVTVGRHLIDIFSSVNTRLIVVGGAGSLYTDDTKTVRIMDTPDFPEAYFATASQQGQNLIDLQQSTVNYTFLSPSAFFDAEDKRTGHYRVGQDVLLTDTEGNSYISYADYAIALVDEMENPQFIKQRFTVSRA</sequence>
<dbReference type="Gene3D" id="3.40.50.720">
    <property type="entry name" value="NAD(P)-binding Rossmann-like Domain"/>
    <property type="match status" value="1"/>
</dbReference>
<dbReference type="Pfam" id="PF13460">
    <property type="entry name" value="NAD_binding_10"/>
    <property type="match status" value="1"/>
</dbReference>
<dbReference type="GO" id="GO:0016646">
    <property type="term" value="F:oxidoreductase activity, acting on the CH-NH group of donors, NAD or NADP as acceptor"/>
    <property type="evidence" value="ECO:0007669"/>
    <property type="project" value="TreeGrafter"/>
</dbReference>
<reference evidence="2" key="2">
    <citation type="submission" date="2020-09" db="EMBL/GenBank/DDBJ databases">
        <authorList>
            <person name="Sun Q."/>
            <person name="Zhou Y."/>
        </authorList>
    </citation>
    <scope>NUCLEOTIDE SEQUENCE</scope>
    <source>
        <strain evidence="2">CGMCC 1.15760</strain>
    </source>
</reference>
<protein>
    <recommendedName>
        <fullName evidence="1">NAD(P)-binding domain-containing protein</fullName>
    </recommendedName>
</protein>
<comment type="caution">
    <text evidence="2">The sequence shown here is derived from an EMBL/GenBank/DDBJ whole genome shotgun (WGS) entry which is preliminary data.</text>
</comment>
<dbReference type="AlphaFoldDB" id="A0A917G1X6"/>
<dbReference type="InterPro" id="IPR036291">
    <property type="entry name" value="NAD(P)-bd_dom_sf"/>
</dbReference>